<organism evidence="2 3">
    <name type="scientific">Allorhizobium borbori</name>
    <dbReference type="NCBI Taxonomy" id="485907"/>
    <lineage>
        <taxon>Bacteria</taxon>
        <taxon>Pseudomonadati</taxon>
        <taxon>Pseudomonadota</taxon>
        <taxon>Alphaproteobacteria</taxon>
        <taxon>Hyphomicrobiales</taxon>
        <taxon>Rhizobiaceae</taxon>
        <taxon>Rhizobium/Agrobacterium group</taxon>
        <taxon>Allorhizobium</taxon>
    </lineage>
</organism>
<keyword evidence="3" id="KW-1185">Reference proteome</keyword>
<keyword evidence="1" id="KW-0472">Membrane</keyword>
<sequence length="213" mass="23155">MNDDAISAGRTAAFLNRMLAVFFVTLLCLMLQSYGANLADILTAIITGTSGMRPGSSLMQYATSAFAGSAGFLLFQIGWILLARLMLLAFAIFTEWKGITGKRPYLVAWTIAGIASSPLILPFGGLVALSILPKILIMAASGHLYWWLIGRRPDAACPGHMADQAERTPIPAERRAGKADRLDSLCTVCRYVLVSRRNRSPVGRSDLTQHLIR</sequence>
<protein>
    <submittedName>
        <fullName evidence="2">Uncharacterized protein</fullName>
    </submittedName>
</protein>
<keyword evidence="1" id="KW-1133">Transmembrane helix</keyword>
<dbReference type="EMBL" id="JACIDU010000004">
    <property type="protein sequence ID" value="MBB4102770.1"/>
    <property type="molecule type" value="Genomic_DNA"/>
</dbReference>
<evidence type="ECO:0000313" key="2">
    <source>
        <dbReference type="EMBL" id="MBB4102770.1"/>
    </source>
</evidence>
<evidence type="ECO:0000313" key="3">
    <source>
        <dbReference type="Proteomes" id="UP000584824"/>
    </source>
</evidence>
<proteinExistence type="predicted"/>
<evidence type="ECO:0000256" key="1">
    <source>
        <dbReference type="SAM" id="Phobius"/>
    </source>
</evidence>
<feature type="transmembrane region" description="Helical" evidence="1">
    <location>
        <begin position="105"/>
        <end position="125"/>
    </location>
</feature>
<gene>
    <name evidence="2" type="ORF">GGQ66_001313</name>
</gene>
<accession>A0A7W6K257</accession>
<dbReference type="Proteomes" id="UP000584824">
    <property type="component" value="Unassembled WGS sequence"/>
</dbReference>
<feature type="transmembrane region" description="Helical" evidence="1">
    <location>
        <begin position="66"/>
        <end position="93"/>
    </location>
</feature>
<feature type="transmembrane region" description="Helical" evidence="1">
    <location>
        <begin position="20"/>
        <end position="46"/>
    </location>
</feature>
<dbReference type="RefSeq" id="WP_183790673.1">
    <property type="nucleotide sequence ID" value="NZ_JACIDU010000004.1"/>
</dbReference>
<dbReference type="AlphaFoldDB" id="A0A7W6K257"/>
<name>A0A7W6K257_9HYPH</name>
<comment type="caution">
    <text evidence="2">The sequence shown here is derived from an EMBL/GenBank/DDBJ whole genome shotgun (WGS) entry which is preliminary data.</text>
</comment>
<keyword evidence="1" id="KW-0812">Transmembrane</keyword>
<reference evidence="2 3" key="1">
    <citation type="submission" date="2020-08" db="EMBL/GenBank/DDBJ databases">
        <title>Genomic Encyclopedia of Type Strains, Phase IV (KMG-IV): sequencing the most valuable type-strain genomes for metagenomic binning, comparative biology and taxonomic classification.</title>
        <authorList>
            <person name="Goeker M."/>
        </authorList>
    </citation>
    <scope>NUCLEOTIDE SEQUENCE [LARGE SCALE GENOMIC DNA]</scope>
    <source>
        <strain evidence="2 3">DSM 26385</strain>
    </source>
</reference>